<dbReference type="EMBL" id="LT838272">
    <property type="protein sequence ID" value="SMB91711.1"/>
    <property type="molecule type" value="Genomic_DNA"/>
</dbReference>
<dbReference type="InterPro" id="IPR010982">
    <property type="entry name" value="Lambda_DNA-bd_dom_sf"/>
</dbReference>
<dbReference type="InterPro" id="IPR001387">
    <property type="entry name" value="Cro/C1-type_HTH"/>
</dbReference>
<dbReference type="CDD" id="cd00093">
    <property type="entry name" value="HTH_XRE"/>
    <property type="match status" value="1"/>
</dbReference>
<dbReference type="Gene3D" id="1.10.260.40">
    <property type="entry name" value="lambda repressor-like DNA-binding domains"/>
    <property type="match status" value="1"/>
</dbReference>
<dbReference type="SUPFAM" id="SSF47413">
    <property type="entry name" value="lambda repressor-like DNA-binding domains"/>
    <property type="match status" value="1"/>
</dbReference>
<dbReference type="SMART" id="SM00530">
    <property type="entry name" value="HTH_XRE"/>
    <property type="match status" value="1"/>
</dbReference>
<keyword evidence="4" id="KW-1185">Reference proteome</keyword>
<dbReference type="OrthoDB" id="9811208at2"/>
<protein>
    <submittedName>
        <fullName evidence="3">DNA-binding transcriptional regulator, XRE-family HTH domain</fullName>
    </submittedName>
</protein>
<dbReference type="PANTHER" id="PTHR46558:SF11">
    <property type="entry name" value="HTH-TYPE TRANSCRIPTIONAL REGULATOR XRE"/>
    <property type="match status" value="1"/>
</dbReference>
<dbReference type="Pfam" id="PF01381">
    <property type="entry name" value="HTH_3"/>
    <property type="match status" value="1"/>
</dbReference>
<organism evidence="3 4">
    <name type="scientific">Thermanaeromonas toyohensis ToBE</name>
    <dbReference type="NCBI Taxonomy" id="698762"/>
    <lineage>
        <taxon>Bacteria</taxon>
        <taxon>Bacillati</taxon>
        <taxon>Bacillota</taxon>
        <taxon>Clostridia</taxon>
        <taxon>Neomoorellales</taxon>
        <taxon>Neomoorellaceae</taxon>
        <taxon>Thermanaeromonas</taxon>
    </lineage>
</organism>
<accession>A0A1W1VF72</accession>
<keyword evidence="1 3" id="KW-0238">DNA-binding</keyword>
<proteinExistence type="predicted"/>
<feature type="domain" description="HTH cro/C1-type" evidence="2">
    <location>
        <begin position="8"/>
        <end position="62"/>
    </location>
</feature>
<dbReference type="STRING" id="698762.SAMN00808754_0506"/>
<name>A0A1W1VF72_9FIRM</name>
<dbReference type="PROSITE" id="PS50943">
    <property type="entry name" value="HTH_CROC1"/>
    <property type="match status" value="1"/>
</dbReference>
<evidence type="ECO:0000313" key="4">
    <source>
        <dbReference type="Proteomes" id="UP000192569"/>
    </source>
</evidence>
<gene>
    <name evidence="3" type="ORF">SAMN00808754_0506</name>
</gene>
<reference evidence="3 4" key="1">
    <citation type="submission" date="2017-04" db="EMBL/GenBank/DDBJ databases">
        <authorList>
            <person name="Afonso C.L."/>
            <person name="Miller P.J."/>
            <person name="Scott M.A."/>
            <person name="Spackman E."/>
            <person name="Goraichik I."/>
            <person name="Dimitrov K.M."/>
            <person name="Suarez D.L."/>
            <person name="Swayne D.E."/>
        </authorList>
    </citation>
    <scope>NUCLEOTIDE SEQUENCE [LARGE SCALE GENOMIC DNA]</scope>
    <source>
        <strain evidence="3 4">ToBE</strain>
    </source>
</reference>
<sequence>MPSLGQRLAALRKEKGLSQAQLAKLLNMGQSTIAMYEKDKRRPDAETLRRLAEFFQISVDYLLGLTDSRERPVYTLTPEAQELFSLLLREPDLQSGLADPLFRNLLKRIPDLTPEERQLLAQHWEWSLRLIERNKEMKEEENRITSKKDYNKKD</sequence>
<dbReference type="PANTHER" id="PTHR46558">
    <property type="entry name" value="TRACRIPTIONAL REGULATORY PROTEIN-RELATED-RELATED"/>
    <property type="match status" value="1"/>
</dbReference>
<dbReference type="GO" id="GO:0003677">
    <property type="term" value="F:DNA binding"/>
    <property type="evidence" value="ECO:0007669"/>
    <property type="project" value="UniProtKB-KW"/>
</dbReference>
<evidence type="ECO:0000313" key="3">
    <source>
        <dbReference type="EMBL" id="SMB91711.1"/>
    </source>
</evidence>
<dbReference type="RefSeq" id="WP_084663730.1">
    <property type="nucleotide sequence ID" value="NZ_LT838272.1"/>
</dbReference>
<evidence type="ECO:0000259" key="2">
    <source>
        <dbReference type="PROSITE" id="PS50943"/>
    </source>
</evidence>
<dbReference type="AlphaFoldDB" id="A0A1W1VF72"/>
<evidence type="ECO:0000256" key="1">
    <source>
        <dbReference type="ARBA" id="ARBA00023125"/>
    </source>
</evidence>
<dbReference type="Proteomes" id="UP000192569">
    <property type="component" value="Chromosome I"/>
</dbReference>